<dbReference type="InterPro" id="IPR017911">
    <property type="entry name" value="MacB-like_ATP-bd"/>
</dbReference>
<feature type="domain" description="ABC transporter" evidence="5">
    <location>
        <begin position="2"/>
        <end position="229"/>
    </location>
</feature>
<evidence type="ECO:0000313" key="6">
    <source>
        <dbReference type="EMBL" id="KFE63457.1"/>
    </source>
</evidence>
<dbReference type="FunFam" id="3.40.50.300:FF:000032">
    <property type="entry name" value="Export ABC transporter ATP-binding protein"/>
    <property type="match status" value="1"/>
</dbReference>
<name>A0A085W6Z4_9BACT</name>
<dbReference type="Proteomes" id="UP000028725">
    <property type="component" value="Unassembled WGS sequence"/>
</dbReference>
<evidence type="ECO:0000256" key="1">
    <source>
        <dbReference type="ARBA" id="ARBA00022448"/>
    </source>
</evidence>
<accession>A0A085W6Z4</accession>
<dbReference type="Pfam" id="PF00005">
    <property type="entry name" value="ABC_tran"/>
    <property type="match status" value="1"/>
</dbReference>
<dbReference type="InterPro" id="IPR027417">
    <property type="entry name" value="P-loop_NTPase"/>
</dbReference>
<dbReference type="EMBL" id="JMCB01000017">
    <property type="protein sequence ID" value="KFE63457.1"/>
    <property type="molecule type" value="Genomic_DNA"/>
</dbReference>
<comment type="caution">
    <text evidence="6">The sequence shown here is derived from an EMBL/GenBank/DDBJ whole genome shotgun (WGS) entry which is preliminary data.</text>
</comment>
<dbReference type="SUPFAM" id="SSF52540">
    <property type="entry name" value="P-loop containing nucleoside triphosphate hydrolases"/>
    <property type="match status" value="1"/>
</dbReference>
<dbReference type="GO" id="GO:0022857">
    <property type="term" value="F:transmembrane transporter activity"/>
    <property type="evidence" value="ECO:0007669"/>
    <property type="project" value="TreeGrafter"/>
</dbReference>
<dbReference type="InterPro" id="IPR015854">
    <property type="entry name" value="ABC_transpr_LolD-like"/>
</dbReference>
<dbReference type="GO" id="GO:0005524">
    <property type="term" value="F:ATP binding"/>
    <property type="evidence" value="ECO:0007669"/>
    <property type="project" value="UniProtKB-KW"/>
</dbReference>
<dbReference type="InterPro" id="IPR003593">
    <property type="entry name" value="AAA+_ATPase"/>
</dbReference>
<dbReference type="Gene3D" id="3.40.50.300">
    <property type="entry name" value="P-loop containing nucleotide triphosphate hydrolases"/>
    <property type="match status" value="1"/>
</dbReference>
<evidence type="ECO:0000259" key="5">
    <source>
        <dbReference type="PROSITE" id="PS50893"/>
    </source>
</evidence>
<dbReference type="SMART" id="SM00382">
    <property type="entry name" value="AAA"/>
    <property type="match status" value="1"/>
</dbReference>
<keyword evidence="3 6" id="KW-0067">ATP-binding</keyword>
<comment type="similarity">
    <text evidence="4">Belongs to the ABC transporter superfamily. Macrolide exporter (TC 3.A.1.122) family.</text>
</comment>
<dbReference type="STRING" id="394096.DB31_2575"/>
<protein>
    <submittedName>
        <fullName evidence="6">Putative ABC transporter ATP-binding protein</fullName>
    </submittedName>
</protein>
<dbReference type="PROSITE" id="PS50893">
    <property type="entry name" value="ABC_TRANSPORTER_2"/>
    <property type="match status" value="1"/>
</dbReference>
<keyword evidence="2" id="KW-0547">Nucleotide-binding</keyword>
<dbReference type="InterPro" id="IPR017871">
    <property type="entry name" value="ABC_transporter-like_CS"/>
</dbReference>
<dbReference type="PANTHER" id="PTHR24220:SF685">
    <property type="entry name" value="ABC TRANSPORTER RELATED"/>
    <property type="match status" value="1"/>
</dbReference>
<organism evidence="6 7">
    <name type="scientific">Hyalangium minutum</name>
    <dbReference type="NCBI Taxonomy" id="394096"/>
    <lineage>
        <taxon>Bacteria</taxon>
        <taxon>Pseudomonadati</taxon>
        <taxon>Myxococcota</taxon>
        <taxon>Myxococcia</taxon>
        <taxon>Myxococcales</taxon>
        <taxon>Cystobacterineae</taxon>
        <taxon>Archangiaceae</taxon>
        <taxon>Hyalangium</taxon>
    </lineage>
</organism>
<dbReference type="PANTHER" id="PTHR24220">
    <property type="entry name" value="IMPORT ATP-BINDING PROTEIN"/>
    <property type="match status" value="1"/>
</dbReference>
<dbReference type="GO" id="GO:0005886">
    <property type="term" value="C:plasma membrane"/>
    <property type="evidence" value="ECO:0007669"/>
    <property type="project" value="TreeGrafter"/>
</dbReference>
<evidence type="ECO:0000313" key="7">
    <source>
        <dbReference type="Proteomes" id="UP000028725"/>
    </source>
</evidence>
<proteinExistence type="inferred from homology"/>
<dbReference type="AlphaFoldDB" id="A0A085W6Z4"/>
<dbReference type="PROSITE" id="PS00211">
    <property type="entry name" value="ABC_TRANSPORTER_1"/>
    <property type="match status" value="1"/>
</dbReference>
<dbReference type="InterPro" id="IPR003439">
    <property type="entry name" value="ABC_transporter-like_ATP-bd"/>
</dbReference>
<evidence type="ECO:0000256" key="2">
    <source>
        <dbReference type="ARBA" id="ARBA00022741"/>
    </source>
</evidence>
<reference evidence="6 7" key="1">
    <citation type="submission" date="2014-04" db="EMBL/GenBank/DDBJ databases">
        <title>Genome assembly of Hyalangium minutum DSM 14724.</title>
        <authorList>
            <person name="Sharma G."/>
            <person name="Subramanian S."/>
        </authorList>
    </citation>
    <scope>NUCLEOTIDE SEQUENCE [LARGE SCALE GENOMIC DNA]</scope>
    <source>
        <strain evidence="6 7">DSM 14724</strain>
    </source>
</reference>
<gene>
    <name evidence="6" type="ORF">DB31_2575</name>
</gene>
<evidence type="ECO:0000256" key="3">
    <source>
        <dbReference type="ARBA" id="ARBA00022840"/>
    </source>
</evidence>
<evidence type="ECO:0000256" key="4">
    <source>
        <dbReference type="ARBA" id="ARBA00038388"/>
    </source>
</evidence>
<dbReference type="OrthoDB" id="9809450at2"/>
<dbReference type="CDD" id="cd03255">
    <property type="entry name" value="ABC_MJ0796_LolCDE_FtsE"/>
    <property type="match status" value="1"/>
</dbReference>
<dbReference type="GO" id="GO:0098796">
    <property type="term" value="C:membrane protein complex"/>
    <property type="evidence" value="ECO:0007669"/>
    <property type="project" value="UniProtKB-ARBA"/>
</dbReference>
<keyword evidence="7" id="KW-1185">Reference proteome</keyword>
<dbReference type="GO" id="GO:0016887">
    <property type="term" value="F:ATP hydrolysis activity"/>
    <property type="evidence" value="ECO:0007669"/>
    <property type="project" value="InterPro"/>
</dbReference>
<dbReference type="RefSeq" id="WP_044195718.1">
    <property type="nucleotide sequence ID" value="NZ_JMCB01000017.1"/>
</dbReference>
<sequence>MIEVHEATKVYRRGRTEVRALAGVSLTVPRGEFLSVMGPSGSGKSTLLNLLGALDVPTGGSIRIGGQELARMDDTSLSAFRRERLGFVFQFFNLMPTLTAVENVMLPGLLAGRPRAEMLSRAEALLETVGLRGRSQHRPDELSGGEMQRVAVARALLTEPALLLADEPTGNLDSKTGTEVLRLLREATRERQLTVVMVTHDPRAAEVGDRIVRLADGLVVGDERVSSQAA</sequence>
<keyword evidence="1" id="KW-0813">Transport</keyword>